<dbReference type="SUPFAM" id="SSF69179">
    <property type="entry name" value="Integrin domains"/>
    <property type="match status" value="3"/>
</dbReference>
<dbReference type="Gene3D" id="2.60.40.1510">
    <property type="entry name" value="ntegrin, alpha v. Chain A, domain 3"/>
    <property type="match status" value="1"/>
</dbReference>
<evidence type="ECO:0000256" key="11">
    <source>
        <dbReference type="ARBA" id="ARBA00023180"/>
    </source>
</evidence>
<feature type="compositionally biased region" description="Basic and acidic residues" evidence="14">
    <location>
        <begin position="1019"/>
        <end position="1030"/>
    </location>
</feature>
<keyword evidence="6 13" id="KW-0130">Cell adhesion</keyword>
<dbReference type="GO" id="GO:0033627">
    <property type="term" value="P:cell adhesion mediated by integrin"/>
    <property type="evidence" value="ECO:0007669"/>
    <property type="project" value="TreeGrafter"/>
</dbReference>
<feature type="region of interest" description="Disordered" evidence="14">
    <location>
        <begin position="1019"/>
        <end position="1039"/>
    </location>
</feature>
<keyword evidence="5" id="KW-0677">Repeat</keyword>
<comment type="similarity">
    <text evidence="2 13">Belongs to the integrin alpha chain family.</text>
</comment>
<gene>
    <name evidence="16" type="ORF">RN001_000836</name>
</gene>
<dbReference type="Gene3D" id="2.60.40.1460">
    <property type="entry name" value="Integrin domains. Chain A, domain 2"/>
    <property type="match status" value="1"/>
</dbReference>
<dbReference type="InterPro" id="IPR013519">
    <property type="entry name" value="Int_alpha_beta-p"/>
</dbReference>
<feature type="chain" id="PRO_5042667591" description="Integrin alpha second immunoglobulin-like domain-containing protein" evidence="13">
    <location>
        <begin position="19"/>
        <end position="1039"/>
    </location>
</feature>
<dbReference type="InterPro" id="IPR013517">
    <property type="entry name" value="FG-GAP"/>
</dbReference>
<keyword evidence="10 13" id="KW-0675">Receptor</keyword>
<dbReference type="AlphaFoldDB" id="A0AAN7SSI7"/>
<dbReference type="Pfam" id="PF20805">
    <property type="entry name" value="Integrin_A_Ig_2"/>
    <property type="match status" value="1"/>
</dbReference>
<proteinExistence type="inferred from homology"/>
<keyword evidence="3 13" id="KW-0812">Transmembrane</keyword>
<sequence>MELFNLLLVLSVLSVCESLNFDLDFIELISIRSGDQYFGYSVLLQKGPTSSVIVGAPNSSSIFPSHQSLHVPGAVYKCDIGVPYSCQEFVIENKGNTERSFSNLYSYKDRKDDGLLGASIDGGENVGDPFFTCSPRWKNERYDRSGQHYLAHGVCYQMQNSSSLNTDGVRMMPLLNAGKQGYTLDRVVKYYYAMGQIGVSMHFIKDKKELLLGAPGLLGWRGSVLRTKYSDSTFLPPQQKLQDGRLKRQAESNVRIPNPVYISSLKDDNYYFGYSVSSGRFMLKYTDLWYISGSPRAEDLYGMVLLFEYPTYDDSDLILHKKIVGEQLGSYFGGSVLGVSTTGSKTRIAIADLLVGAPSYVIDTWDEGCVYFYKSDGKGNFESPIKLLGNKQTGARFGTALSSVGDLNKDSYEDVAISAPYEEEAGVVYIYLGSRNGLNSQYSQRIVGRSIKDSIRGFGFSLSKGLDIDENLYNDLAVGAYKSGEVAIIKSRPVIKYFATFRSTLRELSLNTTKVDIQYCLNYTSPTNNVKSVDTGIVITKDFRTLDKDDIKKTITLNIDTKFCENLTLSIQEGNFDYSNAFTVEISYEISNKKQQKFCALCPVTDPSDTKSTMLNIPFANGCGNDNICQPDLKLTVELENETNSLVIGLLSTLRLKVRIENKGEPAYLCQVFMILPEDVEIQRISSRCEFNEDRSYECIVSDVLQPYTMKEMIFDLDVKKINPIDQKLFFNLSVASRGDELNETDNIASITVPLSVENIAEISGLSYPDSIIFVNESNQISAETMSFSNEYVVKNLGPSPMSDLQVNFYFPVEIVDDVTGNRKAFDVYEPEVFINNQAVQCYTNYSLGFHTDSFDGSESDLNDQVRLRRSTNFEEDDSIDLNSLDLFDLPVNRTILINCKSKNVRCMKIVCSSTKIINKNQILTAKFIIKAHIDVLTQITLDKDIILLRSTAEATSNAKTTFYHVPTLLIGSISKPGVSYWIYVGCVIAALLILCVLVLILYKLNFFNRPVREKLHNETDSTNENKELDINSLNEEDT</sequence>
<dbReference type="InterPro" id="IPR028994">
    <property type="entry name" value="Integrin_alpha_N"/>
</dbReference>
<evidence type="ECO:0000313" key="17">
    <source>
        <dbReference type="Proteomes" id="UP001353858"/>
    </source>
</evidence>
<dbReference type="PANTHER" id="PTHR23220:SF83">
    <property type="entry name" value="INTEGRIN ALPHA-PS3-RELATED"/>
    <property type="match status" value="1"/>
</dbReference>
<evidence type="ECO:0000256" key="5">
    <source>
        <dbReference type="ARBA" id="ARBA00022737"/>
    </source>
</evidence>
<feature type="repeat" description="FG-GAP" evidence="12">
    <location>
        <begin position="24"/>
        <end position="87"/>
    </location>
</feature>
<dbReference type="InterPro" id="IPR000413">
    <property type="entry name" value="Integrin_alpha"/>
</dbReference>
<feature type="repeat" description="FG-GAP" evidence="12">
    <location>
        <begin position="383"/>
        <end position="440"/>
    </location>
</feature>
<keyword evidence="8 13" id="KW-0401">Integrin</keyword>
<evidence type="ECO:0000256" key="1">
    <source>
        <dbReference type="ARBA" id="ARBA00004479"/>
    </source>
</evidence>
<evidence type="ECO:0000256" key="9">
    <source>
        <dbReference type="ARBA" id="ARBA00023136"/>
    </source>
</evidence>
<dbReference type="InterPro" id="IPR032695">
    <property type="entry name" value="Integrin_dom_sf"/>
</dbReference>
<evidence type="ECO:0000256" key="2">
    <source>
        <dbReference type="ARBA" id="ARBA00008054"/>
    </source>
</evidence>
<evidence type="ECO:0000256" key="10">
    <source>
        <dbReference type="ARBA" id="ARBA00023170"/>
    </source>
</evidence>
<reference evidence="17" key="1">
    <citation type="submission" date="2023-01" db="EMBL/GenBank/DDBJ databases">
        <title>Key to firefly adult light organ development and bioluminescence: homeobox transcription factors regulate luciferase expression and transportation to peroxisome.</title>
        <authorList>
            <person name="Fu X."/>
        </authorList>
    </citation>
    <scope>NUCLEOTIDE SEQUENCE [LARGE SCALE GENOMIC DNA]</scope>
</reference>
<organism evidence="16 17">
    <name type="scientific">Aquatica leii</name>
    <dbReference type="NCBI Taxonomy" id="1421715"/>
    <lineage>
        <taxon>Eukaryota</taxon>
        <taxon>Metazoa</taxon>
        <taxon>Ecdysozoa</taxon>
        <taxon>Arthropoda</taxon>
        <taxon>Hexapoda</taxon>
        <taxon>Insecta</taxon>
        <taxon>Pterygota</taxon>
        <taxon>Neoptera</taxon>
        <taxon>Endopterygota</taxon>
        <taxon>Coleoptera</taxon>
        <taxon>Polyphaga</taxon>
        <taxon>Elateriformia</taxon>
        <taxon>Elateroidea</taxon>
        <taxon>Lampyridae</taxon>
        <taxon>Luciolinae</taxon>
        <taxon>Aquatica</taxon>
    </lineage>
</organism>
<dbReference type="Gene3D" id="1.20.5.930">
    <property type="entry name" value="Bicelle-embedded integrin alpha(iib) transmembrane segment"/>
    <property type="match status" value="1"/>
</dbReference>
<name>A0AAN7SSI7_9COLE</name>
<dbReference type="SUPFAM" id="SSF69318">
    <property type="entry name" value="Integrin alpha N-terminal domain"/>
    <property type="match status" value="1"/>
</dbReference>
<evidence type="ECO:0000256" key="12">
    <source>
        <dbReference type="PROSITE-ProRule" id="PRU00803"/>
    </source>
</evidence>
<dbReference type="GO" id="GO:0007157">
    <property type="term" value="P:heterophilic cell-cell adhesion via plasma membrane cell adhesion molecules"/>
    <property type="evidence" value="ECO:0007669"/>
    <property type="project" value="UniProtKB-ARBA"/>
</dbReference>
<feature type="signal peptide" evidence="13">
    <location>
        <begin position="1"/>
        <end position="18"/>
    </location>
</feature>
<keyword evidence="9 13" id="KW-0472">Membrane</keyword>
<dbReference type="Pfam" id="PF01839">
    <property type="entry name" value="FG-GAP"/>
    <property type="match status" value="1"/>
</dbReference>
<evidence type="ECO:0000256" key="14">
    <source>
        <dbReference type="SAM" id="MobiDB-lite"/>
    </source>
</evidence>
<dbReference type="Proteomes" id="UP001353858">
    <property type="component" value="Unassembled WGS sequence"/>
</dbReference>
<evidence type="ECO:0000256" key="6">
    <source>
        <dbReference type="ARBA" id="ARBA00022889"/>
    </source>
</evidence>
<dbReference type="GO" id="GO:0008305">
    <property type="term" value="C:integrin complex"/>
    <property type="evidence" value="ECO:0007669"/>
    <property type="project" value="InterPro"/>
</dbReference>
<accession>A0AAN7SSI7</accession>
<evidence type="ECO:0000256" key="8">
    <source>
        <dbReference type="ARBA" id="ARBA00023037"/>
    </source>
</evidence>
<comment type="subcellular location">
    <subcellularLocation>
        <location evidence="1 13">Membrane</location>
        <topology evidence="1 13">Single-pass type I membrane protein</topology>
    </subcellularLocation>
</comment>
<dbReference type="GO" id="GO:0007160">
    <property type="term" value="P:cell-matrix adhesion"/>
    <property type="evidence" value="ECO:0007669"/>
    <property type="project" value="TreeGrafter"/>
</dbReference>
<evidence type="ECO:0000256" key="3">
    <source>
        <dbReference type="ARBA" id="ARBA00022692"/>
    </source>
</evidence>
<dbReference type="InterPro" id="IPR048285">
    <property type="entry name" value="Integrin_alpha_Ig-like_2"/>
</dbReference>
<evidence type="ECO:0000256" key="7">
    <source>
        <dbReference type="ARBA" id="ARBA00022989"/>
    </source>
</evidence>
<dbReference type="SMART" id="SM00191">
    <property type="entry name" value="Int_alpha"/>
    <property type="match status" value="5"/>
</dbReference>
<feature type="repeat" description="FG-GAP" evidence="12">
    <location>
        <begin position="318"/>
        <end position="382"/>
    </location>
</feature>
<keyword evidence="17" id="KW-1185">Reference proteome</keyword>
<dbReference type="GO" id="GO:0009897">
    <property type="term" value="C:external side of plasma membrane"/>
    <property type="evidence" value="ECO:0007669"/>
    <property type="project" value="TreeGrafter"/>
</dbReference>
<feature type="repeat" description="FG-GAP" evidence="12">
    <location>
        <begin position="444"/>
        <end position="506"/>
    </location>
</feature>
<keyword evidence="11" id="KW-0325">Glycoprotein</keyword>
<dbReference type="Gene3D" id="2.130.10.130">
    <property type="entry name" value="Integrin alpha, N-terminal"/>
    <property type="match status" value="1"/>
</dbReference>
<dbReference type="PRINTS" id="PR01185">
    <property type="entry name" value="INTEGRINA"/>
</dbReference>
<protein>
    <recommendedName>
        <fullName evidence="15">Integrin alpha second immunoglobulin-like domain-containing protein</fullName>
    </recommendedName>
</protein>
<evidence type="ECO:0000259" key="15">
    <source>
        <dbReference type="Pfam" id="PF20805"/>
    </source>
</evidence>
<feature type="domain" description="Integrin alpha second immunoglobulin-like" evidence="15">
    <location>
        <begin position="623"/>
        <end position="751"/>
    </location>
</feature>
<comment type="caution">
    <text evidence="16">The sequence shown here is derived from an EMBL/GenBank/DDBJ whole genome shotgun (WGS) entry which is preliminary data.</text>
</comment>
<dbReference type="Gene3D" id="2.60.40.1530">
    <property type="entry name" value="ntegrin, alpha v. Chain A, domain 4"/>
    <property type="match status" value="1"/>
</dbReference>
<keyword evidence="4 13" id="KW-0732">Signal</keyword>
<dbReference type="PANTHER" id="PTHR23220">
    <property type="entry name" value="INTEGRIN ALPHA"/>
    <property type="match status" value="1"/>
</dbReference>
<evidence type="ECO:0000313" key="16">
    <source>
        <dbReference type="EMBL" id="KAK4884565.1"/>
    </source>
</evidence>
<dbReference type="EMBL" id="JARPUR010000001">
    <property type="protein sequence ID" value="KAK4884565.1"/>
    <property type="molecule type" value="Genomic_DNA"/>
</dbReference>
<dbReference type="GO" id="GO:0005178">
    <property type="term" value="F:integrin binding"/>
    <property type="evidence" value="ECO:0007669"/>
    <property type="project" value="TreeGrafter"/>
</dbReference>
<feature type="transmembrane region" description="Helical" evidence="13">
    <location>
        <begin position="981"/>
        <end position="1003"/>
    </location>
</feature>
<evidence type="ECO:0000256" key="4">
    <source>
        <dbReference type="ARBA" id="ARBA00022729"/>
    </source>
</evidence>
<keyword evidence="7 13" id="KW-1133">Transmembrane helix</keyword>
<dbReference type="PROSITE" id="PS51470">
    <property type="entry name" value="FG_GAP"/>
    <property type="match status" value="4"/>
</dbReference>
<evidence type="ECO:0000256" key="13">
    <source>
        <dbReference type="RuleBase" id="RU003762"/>
    </source>
</evidence>
<dbReference type="GO" id="GO:0007229">
    <property type="term" value="P:integrin-mediated signaling pathway"/>
    <property type="evidence" value="ECO:0007669"/>
    <property type="project" value="UniProtKB-KW"/>
</dbReference>